<dbReference type="PANTHER" id="PTHR43245:SF58">
    <property type="entry name" value="BLL5923 PROTEIN"/>
    <property type="match status" value="1"/>
</dbReference>
<dbReference type="InterPro" id="IPR050177">
    <property type="entry name" value="Lipid_A_modif_metabolic_enz"/>
</dbReference>
<dbReference type="PANTHER" id="PTHR43245">
    <property type="entry name" value="BIFUNCTIONAL POLYMYXIN RESISTANCE PROTEIN ARNA"/>
    <property type="match status" value="1"/>
</dbReference>
<evidence type="ECO:0000259" key="1">
    <source>
        <dbReference type="Pfam" id="PF01370"/>
    </source>
</evidence>
<dbReference type="InterPro" id="IPR001509">
    <property type="entry name" value="Epimerase_deHydtase"/>
</dbReference>
<dbReference type="RefSeq" id="WP_201631223.1">
    <property type="nucleotide sequence ID" value="NZ_CP068046.1"/>
</dbReference>
<reference evidence="2 3" key="1">
    <citation type="submission" date="2021-01" db="EMBL/GenBank/DDBJ databases">
        <title>Genome seq and assembly of Devosia sp. LEGU1.</title>
        <authorList>
            <person name="Chhetri G."/>
        </authorList>
    </citation>
    <scope>NUCLEOTIDE SEQUENCE [LARGE SCALE GENOMIC DNA]</scope>
    <source>
        <strain evidence="2 3">LEGU1</strain>
    </source>
</reference>
<organism evidence="2 3">
    <name type="scientific">Devosia rhizoryzae</name>
    <dbReference type="NCBI Taxonomy" id="2774137"/>
    <lineage>
        <taxon>Bacteria</taxon>
        <taxon>Pseudomonadati</taxon>
        <taxon>Pseudomonadota</taxon>
        <taxon>Alphaproteobacteria</taxon>
        <taxon>Hyphomicrobiales</taxon>
        <taxon>Devosiaceae</taxon>
        <taxon>Devosia</taxon>
    </lineage>
</organism>
<dbReference type="Proteomes" id="UP000595857">
    <property type="component" value="Chromosome"/>
</dbReference>
<keyword evidence="3" id="KW-1185">Reference proteome</keyword>
<dbReference type="SUPFAM" id="SSF51735">
    <property type="entry name" value="NAD(P)-binding Rossmann-fold domains"/>
    <property type="match status" value="1"/>
</dbReference>
<evidence type="ECO:0000313" key="2">
    <source>
        <dbReference type="EMBL" id="QQR38626.1"/>
    </source>
</evidence>
<name>A0ABX7C326_9HYPH</name>
<sequence length="319" mass="34854">MSVAVLGGTGFIGSAIVRQLTARGLQPVAIARGQHPLDLPEGALFQAADRMDSQKLAAIFDEHGITTVIDIFALGMLNTTPVLAALGDAGRRYVLLSSVDVYSNYGGLLRREEPAVQPHPAAETDPLRSFRYPYRGNSRRPKGVDDALFDDYDKIIIEETALSDPRFSTTVIRAPMIFGPGDKQHRFAWAIEAVRAGGTIRVDERAAHWPNSYGYVTDVADAIVVTALDPRAAERIYNVGQSFVRTPVEWLHRFAEVMGASIDIEIVPASERGLLWERAEASDLRYPLTLDTSRIRAELGFAEPTAEDEALHKTIAAGG</sequence>
<protein>
    <submittedName>
        <fullName evidence="2">NAD-dependent epimerase/dehydratase family protein</fullName>
    </submittedName>
</protein>
<dbReference type="EMBL" id="CP068046">
    <property type="protein sequence ID" value="QQR38626.1"/>
    <property type="molecule type" value="Genomic_DNA"/>
</dbReference>
<dbReference type="InterPro" id="IPR036291">
    <property type="entry name" value="NAD(P)-bd_dom_sf"/>
</dbReference>
<dbReference type="Pfam" id="PF01370">
    <property type="entry name" value="Epimerase"/>
    <property type="match status" value="1"/>
</dbReference>
<evidence type="ECO:0000313" key="3">
    <source>
        <dbReference type="Proteomes" id="UP000595857"/>
    </source>
</evidence>
<proteinExistence type="predicted"/>
<dbReference type="Gene3D" id="3.40.50.720">
    <property type="entry name" value="NAD(P)-binding Rossmann-like Domain"/>
    <property type="match status" value="1"/>
</dbReference>
<accession>A0ABX7C326</accession>
<feature type="domain" description="NAD-dependent epimerase/dehydratase" evidence="1">
    <location>
        <begin position="3"/>
        <end position="73"/>
    </location>
</feature>
<gene>
    <name evidence="2" type="ORF">JI748_12735</name>
</gene>